<dbReference type="AlphaFoldDB" id="A0A1I0DGK1"/>
<feature type="domain" description="Solute-binding protein family 5" evidence="6">
    <location>
        <begin position="104"/>
        <end position="457"/>
    </location>
</feature>
<proteinExistence type="inferred from homology"/>
<dbReference type="PROSITE" id="PS51257">
    <property type="entry name" value="PROKAR_LIPOPROTEIN"/>
    <property type="match status" value="1"/>
</dbReference>
<dbReference type="EMBL" id="FOIM01000004">
    <property type="protein sequence ID" value="SET31179.1"/>
    <property type="molecule type" value="Genomic_DNA"/>
</dbReference>
<dbReference type="PIRSF" id="PIRSF002741">
    <property type="entry name" value="MppA"/>
    <property type="match status" value="1"/>
</dbReference>
<organism evidence="7 8">
    <name type="scientific">Enterocloster lavalensis</name>
    <dbReference type="NCBI Taxonomy" id="460384"/>
    <lineage>
        <taxon>Bacteria</taxon>
        <taxon>Bacillati</taxon>
        <taxon>Bacillota</taxon>
        <taxon>Clostridia</taxon>
        <taxon>Lachnospirales</taxon>
        <taxon>Lachnospiraceae</taxon>
        <taxon>Enterocloster</taxon>
    </lineage>
</organism>
<dbReference type="InterPro" id="IPR000914">
    <property type="entry name" value="SBP_5_dom"/>
</dbReference>
<dbReference type="Proteomes" id="UP000198508">
    <property type="component" value="Unassembled WGS sequence"/>
</dbReference>
<evidence type="ECO:0000256" key="4">
    <source>
        <dbReference type="SAM" id="MobiDB-lite"/>
    </source>
</evidence>
<keyword evidence="2" id="KW-0813">Transport</keyword>
<dbReference type="GO" id="GO:0042597">
    <property type="term" value="C:periplasmic space"/>
    <property type="evidence" value="ECO:0007669"/>
    <property type="project" value="UniProtKB-ARBA"/>
</dbReference>
<evidence type="ECO:0000313" key="7">
    <source>
        <dbReference type="EMBL" id="SET31179.1"/>
    </source>
</evidence>
<name>A0A1I0DGK1_9FIRM</name>
<evidence type="ECO:0000259" key="6">
    <source>
        <dbReference type="Pfam" id="PF00496"/>
    </source>
</evidence>
<comment type="similarity">
    <text evidence="1">Belongs to the bacterial solute-binding protein 5 family.</text>
</comment>
<keyword evidence="3 5" id="KW-0732">Signal</keyword>
<evidence type="ECO:0000256" key="1">
    <source>
        <dbReference type="ARBA" id="ARBA00005695"/>
    </source>
</evidence>
<evidence type="ECO:0000256" key="5">
    <source>
        <dbReference type="SAM" id="SignalP"/>
    </source>
</evidence>
<dbReference type="InterPro" id="IPR030678">
    <property type="entry name" value="Peptide/Ni-bd"/>
</dbReference>
<dbReference type="PANTHER" id="PTHR30290:SF9">
    <property type="entry name" value="OLIGOPEPTIDE-BINDING PROTEIN APPA"/>
    <property type="match status" value="1"/>
</dbReference>
<dbReference type="InterPro" id="IPR039424">
    <property type="entry name" value="SBP_5"/>
</dbReference>
<dbReference type="GeneID" id="93276226"/>
<reference evidence="8" key="1">
    <citation type="submission" date="2016-10" db="EMBL/GenBank/DDBJ databases">
        <authorList>
            <person name="Varghese N."/>
            <person name="Submissions S."/>
        </authorList>
    </citation>
    <scope>NUCLEOTIDE SEQUENCE [LARGE SCALE GENOMIC DNA]</scope>
    <source>
        <strain evidence="8">NLAE-zl-G277</strain>
    </source>
</reference>
<feature type="signal peptide" evidence="5">
    <location>
        <begin position="1"/>
        <end position="19"/>
    </location>
</feature>
<dbReference type="Gene3D" id="3.10.105.10">
    <property type="entry name" value="Dipeptide-binding Protein, Domain 3"/>
    <property type="match status" value="1"/>
</dbReference>
<dbReference type="SUPFAM" id="SSF53850">
    <property type="entry name" value="Periplasmic binding protein-like II"/>
    <property type="match status" value="1"/>
</dbReference>
<dbReference type="GO" id="GO:0015833">
    <property type="term" value="P:peptide transport"/>
    <property type="evidence" value="ECO:0007669"/>
    <property type="project" value="TreeGrafter"/>
</dbReference>
<feature type="region of interest" description="Disordered" evidence="4">
    <location>
        <begin position="34"/>
        <end position="53"/>
    </location>
</feature>
<dbReference type="RefSeq" id="WP_092361433.1">
    <property type="nucleotide sequence ID" value="NZ_FOIM01000004.1"/>
</dbReference>
<dbReference type="Gene3D" id="3.90.76.10">
    <property type="entry name" value="Dipeptide-binding Protein, Domain 1"/>
    <property type="match status" value="1"/>
</dbReference>
<protein>
    <submittedName>
        <fullName evidence="7">Peptide/nickel transport system substrate-binding protein</fullName>
    </submittedName>
</protein>
<dbReference type="GO" id="GO:1904680">
    <property type="term" value="F:peptide transmembrane transporter activity"/>
    <property type="evidence" value="ECO:0007669"/>
    <property type="project" value="TreeGrafter"/>
</dbReference>
<dbReference type="STRING" id="460384.SAMN05216313_104168"/>
<dbReference type="GO" id="GO:0043190">
    <property type="term" value="C:ATP-binding cassette (ABC) transporter complex"/>
    <property type="evidence" value="ECO:0007669"/>
    <property type="project" value="InterPro"/>
</dbReference>
<dbReference type="Pfam" id="PF00496">
    <property type="entry name" value="SBP_bac_5"/>
    <property type="match status" value="1"/>
</dbReference>
<accession>A0A1I0DGK1</accession>
<gene>
    <name evidence="7" type="ORF">SAMN05216313_104168</name>
</gene>
<evidence type="ECO:0000313" key="8">
    <source>
        <dbReference type="Proteomes" id="UP000198508"/>
    </source>
</evidence>
<dbReference type="CDD" id="cd00995">
    <property type="entry name" value="PBP2_NikA_DppA_OppA_like"/>
    <property type="match status" value="1"/>
</dbReference>
<evidence type="ECO:0000256" key="2">
    <source>
        <dbReference type="ARBA" id="ARBA00022448"/>
    </source>
</evidence>
<dbReference type="PANTHER" id="PTHR30290">
    <property type="entry name" value="PERIPLASMIC BINDING COMPONENT OF ABC TRANSPORTER"/>
    <property type="match status" value="1"/>
</dbReference>
<evidence type="ECO:0000256" key="3">
    <source>
        <dbReference type="ARBA" id="ARBA00022729"/>
    </source>
</evidence>
<keyword evidence="8" id="KW-1185">Reference proteome</keyword>
<dbReference type="Gene3D" id="3.40.190.10">
    <property type="entry name" value="Periplasmic binding protein-like II"/>
    <property type="match status" value="1"/>
</dbReference>
<feature type="chain" id="PRO_5044372496" evidence="5">
    <location>
        <begin position="20"/>
        <end position="538"/>
    </location>
</feature>
<sequence>MKKRLAVFLAAAMAVSVMGGCSGGTTSGTANTGAVSEAAAGSETGSGSPQGEEAKIKDTIKIALAYDITSLDPHIGKEMRACIISQQIFDTLVEWDPAGGIGSEIVPCLATSWEYLSDTAVQFKLREGVKFHDGNVMTAEDVKYSIERCMNSPQVGYNATALDSVEIVDENTVIINTKEPYAPLLASLTITPFSIVSKAAASADEDNFGAHPVGTGRYQFVSYETGASAKLEAFGDCWRGAPKTKYLDMVIVPENAQRTILLETGEVDIAYEILPNDVERVEQSENLKMATTTGSKCYLVNYNTQAEGRPIGNKLVRQAIECCMDKQLLVDMVLYGKGSPAYNIVSENNVAYQPVEERPCDLEKAKALLAEAGYPGGGFSLNIWLDTNDVWLQYAQIMQAELEKVGITLNIETMESSALASREKSDTDNYDMSVRFINSLTGDSRFTVYNLLFSDSASNKSYWKNDRADALMLEGRAILDVEESKDIYKELYGIIREEMPCLPMWFDEILVGLNKNVDGFIPRADGIHVYGQDVVCYE</sequence>